<sequence>MDNPLPFIVDSSTEKVVSDSPLIAKYLEEAYPDTPRVMPEGTEVLQEVFIHSIETKLMGLLPAIMGKREECTSEELIAARKKTYGDIIALKLTPEQPVTELWDQTRGMHDELG</sequence>
<dbReference type="Gene3D" id="3.40.30.10">
    <property type="entry name" value="Glutaredoxin"/>
    <property type="match status" value="1"/>
</dbReference>
<protein>
    <recommendedName>
        <fullName evidence="3">GST N-terminal domain-containing protein</fullName>
    </recommendedName>
</protein>
<organism evidence="1 2">
    <name type="scientific">Marasmius tenuissimus</name>
    <dbReference type="NCBI Taxonomy" id="585030"/>
    <lineage>
        <taxon>Eukaryota</taxon>
        <taxon>Fungi</taxon>
        <taxon>Dikarya</taxon>
        <taxon>Basidiomycota</taxon>
        <taxon>Agaricomycotina</taxon>
        <taxon>Agaricomycetes</taxon>
        <taxon>Agaricomycetidae</taxon>
        <taxon>Agaricales</taxon>
        <taxon>Marasmiineae</taxon>
        <taxon>Marasmiaceae</taxon>
        <taxon>Marasmius</taxon>
    </lineage>
</organism>
<evidence type="ECO:0000313" key="2">
    <source>
        <dbReference type="Proteomes" id="UP001437256"/>
    </source>
</evidence>
<comment type="caution">
    <text evidence="1">The sequence shown here is derived from an EMBL/GenBank/DDBJ whole genome shotgun (WGS) entry which is preliminary data.</text>
</comment>
<evidence type="ECO:0000313" key="1">
    <source>
        <dbReference type="EMBL" id="KAL0058092.1"/>
    </source>
</evidence>
<accession>A0ABR2ZC77</accession>
<gene>
    <name evidence="1" type="ORF">AAF712_015252</name>
</gene>
<evidence type="ECO:0008006" key="3">
    <source>
        <dbReference type="Google" id="ProtNLM"/>
    </source>
</evidence>
<reference evidence="1 2" key="1">
    <citation type="submission" date="2024-05" db="EMBL/GenBank/DDBJ databases">
        <title>A draft genome resource for the thread blight pathogen Marasmius tenuissimus strain MS-2.</title>
        <authorList>
            <person name="Yulfo-Soto G.E."/>
            <person name="Baruah I.K."/>
            <person name="Amoako-Attah I."/>
            <person name="Bukari Y."/>
            <person name="Meinhardt L.W."/>
            <person name="Bailey B.A."/>
            <person name="Cohen S.P."/>
        </authorList>
    </citation>
    <scope>NUCLEOTIDE SEQUENCE [LARGE SCALE GENOMIC DNA]</scope>
    <source>
        <strain evidence="1 2">MS-2</strain>
    </source>
</reference>
<name>A0ABR2ZC77_9AGAR</name>
<keyword evidence="2" id="KW-1185">Reference proteome</keyword>
<dbReference type="Proteomes" id="UP001437256">
    <property type="component" value="Unassembled WGS sequence"/>
</dbReference>
<proteinExistence type="predicted"/>
<dbReference type="EMBL" id="JBBXMP010000369">
    <property type="protein sequence ID" value="KAL0058092.1"/>
    <property type="molecule type" value="Genomic_DNA"/>
</dbReference>